<dbReference type="InterPro" id="IPR011990">
    <property type="entry name" value="TPR-like_helical_dom_sf"/>
</dbReference>
<feature type="signal peptide" evidence="1">
    <location>
        <begin position="1"/>
        <end position="22"/>
    </location>
</feature>
<evidence type="ECO:0008006" key="4">
    <source>
        <dbReference type="Google" id="ProtNLM"/>
    </source>
</evidence>
<reference evidence="2 3" key="1">
    <citation type="submission" date="2014-09" db="EMBL/GenBank/DDBJ databases">
        <title>Draft Genome Sequence of Draconibacterium sp. JN14CK-3.</title>
        <authorList>
            <person name="Dong C."/>
            <person name="Lai Q."/>
            <person name="Shao Z."/>
        </authorList>
    </citation>
    <scope>NUCLEOTIDE SEQUENCE [LARGE SCALE GENOMIC DNA]</scope>
    <source>
        <strain evidence="2 3">JN14CK-3</strain>
    </source>
</reference>
<dbReference type="Pfam" id="PF12741">
    <property type="entry name" value="SusD-like"/>
    <property type="match status" value="1"/>
</dbReference>
<dbReference type="SUPFAM" id="SSF48452">
    <property type="entry name" value="TPR-like"/>
    <property type="match status" value="1"/>
</dbReference>
<dbReference type="InterPro" id="IPR024302">
    <property type="entry name" value="SusD-like"/>
</dbReference>
<dbReference type="AlphaFoldDB" id="A0A0D8J6Q3"/>
<dbReference type="STRING" id="1544798.LH29_18695"/>
<keyword evidence="1" id="KW-0732">Signal</keyword>
<evidence type="ECO:0000256" key="1">
    <source>
        <dbReference type="SAM" id="SignalP"/>
    </source>
</evidence>
<dbReference type="Gene3D" id="1.25.40.390">
    <property type="match status" value="1"/>
</dbReference>
<keyword evidence="3" id="KW-1185">Reference proteome</keyword>
<evidence type="ECO:0000313" key="3">
    <source>
        <dbReference type="Proteomes" id="UP000032544"/>
    </source>
</evidence>
<dbReference type="OrthoDB" id="1109828at2"/>
<name>A0A0D8J6Q3_9BACT</name>
<dbReference type="EMBL" id="JRHC01000005">
    <property type="protein sequence ID" value="KJF42577.1"/>
    <property type="molecule type" value="Genomic_DNA"/>
</dbReference>
<gene>
    <name evidence="2" type="ORF">LH29_18695</name>
</gene>
<proteinExistence type="predicted"/>
<organism evidence="2 3">
    <name type="scientific">Draconibacterium sediminis</name>
    <dbReference type="NCBI Taxonomy" id="1544798"/>
    <lineage>
        <taxon>Bacteria</taxon>
        <taxon>Pseudomonadati</taxon>
        <taxon>Bacteroidota</taxon>
        <taxon>Bacteroidia</taxon>
        <taxon>Marinilabiliales</taxon>
        <taxon>Prolixibacteraceae</taxon>
        <taxon>Draconibacterium</taxon>
    </lineage>
</organism>
<comment type="caution">
    <text evidence="2">The sequence shown here is derived from an EMBL/GenBank/DDBJ whole genome shotgun (WGS) entry which is preliminary data.</text>
</comment>
<sequence>MKMKNILKDFKLVLFTVLIVLAGSCTDDFEEMNTDPNSPVDVPAINIFTHALESHISYEMGGWIQHTYLGPWSQQWTKVQYIDEDKYMPRNMDGDFHGRYTNALQDLAIILDKTNPANEDGGKPELYAAAKIWKVLIFNFLTDLWGDVPYSEANMGLISDNVTPVYDTQASIYDGLLAELDEANNLLTSTSFNFGSGDILFGGDPMMWKKFGNSLRLRILNRAAGTPWDFTYDMVGGTQVTTTAGVAAMSDADSKIAAVLSNPSQYPIMTSNDDNAMLDYPGLPYRNPIFNTLFSRTDQGVSQTMIDYLNARTDPRVHIYAQPIPKSVGTDAIEYNGHQNGLSHAAATFQNISLLGTAIAYTETAPLYVLCADEVELIQAEYYMRAGDDAAAKAHYEAGIAASMDRWGCTDGATITPTNRDGDDLSAYSVTVDQAAYLADPLVAWGGSTAEKFQKIIEQKWAAMFGQGVQAWIEVRRTGFPARIFEYELEGAYYPDMGMPTRMTYSTVEDTYNGVNLDAAKERQGVQDLNEGLFGSWVWWNTRRHPIPTEIDPPAADKQ</sequence>
<protein>
    <recommendedName>
        <fullName evidence="4">SusD/RagB family nutrient-binding outer membrane lipoprotein</fullName>
    </recommendedName>
</protein>
<feature type="chain" id="PRO_5005430693" description="SusD/RagB family nutrient-binding outer membrane lipoprotein" evidence="1">
    <location>
        <begin position="23"/>
        <end position="559"/>
    </location>
</feature>
<evidence type="ECO:0000313" key="2">
    <source>
        <dbReference type="EMBL" id="KJF42577.1"/>
    </source>
</evidence>
<accession>A0A0D8J6Q3</accession>
<dbReference type="PROSITE" id="PS51257">
    <property type="entry name" value="PROKAR_LIPOPROTEIN"/>
    <property type="match status" value="1"/>
</dbReference>
<dbReference type="Proteomes" id="UP000032544">
    <property type="component" value="Unassembled WGS sequence"/>
</dbReference>